<sequence length="81" mass="8759">MFIEAENLQENLMLMGNNGGIESIAVPRVTVAGTLMINIGFVPGPIASLVYHGRAHSCLSMRNFLTVGLISRSNRLTKVSE</sequence>
<dbReference type="Proteomes" id="UP000887577">
    <property type="component" value="Unplaced"/>
</dbReference>
<name>A0A914ZAJ2_9BILA</name>
<protein>
    <submittedName>
        <fullName evidence="2">Uncharacterized protein</fullName>
    </submittedName>
</protein>
<evidence type="ECO:0000313" key="2">
    <source>
        <dbReference type="WBParaSite" id="PSU_v2.g9344.t1"/>
    </source>
</evidence>
<keyword evidence="1" id="KW-1185">Reference proteome</keyword>
<reference evidence="2" key="1">
    <citation type="submission" date="2022-11" db="UniProtKB">
        <authorList>
            <consortium name="WormBaseParasite"/>
        </authorList>
    </citation>
    <scope>IDENTIFICATION</scope>
</reference>
<dbReference type="WBParaSite" id="PSU_v2.g9344.t1">
    <property type="protein sequence ID" value="PSU_v2.g9344.t1"/>
    <property type="gene ID" value="PSU_v2.g9344"/>
</dbReference>
<evidence type="ECO:0000313" key="1">
    <source>
        <dbReference type="Proteomes" id="UP000887577"/>
    </source>
</evidence>
<organism evidence="1 2">
    <name type="scientific">Panagrolaimus superbus</name>
    <dbReference type="NCBI Taxonomy" id="310955"/>
    <lineage>
        <taxon>Eukaryota</taxon>
        <taxon>Metazoa</taxon>
        <taxon>Ecdysozoa</taxon>
        <taxon>Nematoda</taxon>
        <taxon>Chromadorea</taxon>
        <taxon>Rhabditida</taxon>
        <taxon>Tylenchina</taxon>
        <taxon>Panagrolaimomorpha</taxon>
        <taxon>Panagrolaimoidea</taxon>
        <taxon>Panagrolaimidae</taxon>
        <taxon>Panagrolaimus</taxon>
    </lineage>
</organism>
<dbReference type="AlphaFoldDB" id="A0A914ZAJ2"/>
<proteinExistence type="predicted"/>
<accession>A0A914ZAJ2</accession>